<dbReference type="EMBL" id="JAGINP010000034">
    <property type="protein sequence ID" value="MBP2296744.1"/>
    <property type="molecule type" value="Genomic_DNA"/>
</dbReference>
<evidence type="ECO:0000313" key="4">
    <source>
        <dbReference type="Proteomes" id="UP000781958"/>
    </source>
</evidence>
<feature type="domain" description="DUF6867" evidence="2">
    <location>
        <begin position="8"/>
        <end position="112"/>
    </location>
</feature>
<keyword evidence="4" id="KW-1185">Reference proteome</keyword>
<keyword evidence="1" id="KW-0472">Membrane</keyword>
<dbReference type="Pfam" id="PF21741">
    <property type="entry name" value="DUF6867"/>
    <property type="match status" value="1"/>
</dbReference>
<feature type="transmembrane region" description="Helical" evidence="1">
    <location>
        <begin position="6"/>
        <end position="28"/>
    </location>
</feature>
<feature type="transmembrane region" description="Helical" evidence="1">
    <location>
        <begin position="66"/>
        <end position="85"/>
    </location>
</feature>
<evidence type="ECO:0000256" key="1">
    <source>
        <dbReference type="SAM" id="Phobius"/>
    </source>
</evidence>
<evidence type="ECO:0000259" key="2">
    <source>
        <dbReference type="Pfam" id="PF21741"/>
    </source>
</evidence>
<dbReference type="RefSeq" id="WP_209772261.1">
    <property type="nucleotide sequence ID" value="NZ_JAGINP010000034.1"/>
</dbReference>
<dbReference type="Proteomes" id="UP000781958">
    <property type="component" value="Unassembled WGS sequence"/>
</dbReference>
<name>A0ABS4SW04_9PROT</name>
<evidence type="ECO:0000313" key="3">
    <source>
        <dbReference type="EMBL" id="MBP2296744.1"/>
    </source>
</evidence>
<keyword evidence="1" id="KW-0812">Transmembrane</keyword>
<keyword evidence="1" id="KW-1133">Transmembrane helix</keyword>
<feature type="transmembrane region" description="Helical" evidence="1">
    <location>
        <begin position="40"/>
        <end position="60"/>
    </location>
</feature>
<comment type="caution">
    <text evidence="3">The sequence shown here is derived from an EMBL/GenBank/DDBJ whole genome shotgun (WGS) entry which is preliminary data.</text>
</comment>
<accession>A0ABS4SW04</accession>
<gene>
    <name evidence="3" type="ORF">J2851_006562</name>
</gene>
<organism evidence="3 4">
    <name type="scientific">Azospirillum rugosum</name>
    <dbReference type="NCBI Taxonomy" id="416170"/>
    <lineage>
        <taxon>Bacteria</taxon>
        <taxon>Pseudomonadati</taxon>
        <taxon>Pseudomonadota</taxon>
        <taxon>Alphaproteobacteria</taxon>
        <taxon>Rhodospirillales</taxon>
        <taxon>Azospirillaceae</taxon>
        <taxon>Azospirillum</taxon>
    </lineage>
</organism>
<sequence length="119" mass="12902">MDGILGSSLPVFLGVTVLVFGGCGILTGQTLAEGWKPLRLALAYILLLGLGDRFLVWGLFGGQLLSLYGFVVHTVVIGAITLTAYRIAVARRMVSQYPWLYERSGPFGWRERVGGTLAE</sequence>
<dbReference type="InterPro" id="IPR049201">
    <property type="entry name" value="DUF6867"/>
</dbReference>
<reference evidence="3 4" key="1">
    <citation type="submission" date="2021-03" db="EMBL/GenBank/DDBJ databases">
        <title>Genomic Encyclopedia of Type Strains, Phase III (KMG-III): the genomes of soil and plant-associated and newly described type strains.</title>
        <authorList>
            <person name="Whitman W."/>
        </authorList>
    </citation>
    <scope>NUCLEOTIDE SEQUENCE [LARGE SCALE GENOMIC DNA]</scope>
    <source>
        <strain evidence="3 4">IMMIB AFH-6</strain>
    </source>
</reference>
<proteinExistence type="predicted"/>
<protein>
    <recommendedName>
        <fullName evidence="2">DUF6867 domain-containing protein</fullName>
    </recommendedName>
</protein>